<name>A0A815WWF4_9BILA</name>
<evidence type="ECO:0000313" key="1">
    <source>
        <dbReference type="EMBL" id="CAF1551268.1"/>
    </source>
</evidence>
<accession>A0A815WWF4</accession>
<proteinExistence type="predicted"/>
<reference evidence="1" key="1">
    <citation type="submission" date="2021-02" db="EMBL/GenBank/DDBJ databases">
        <authorList>
            <person name="Nowell W R."/>
        </authorList>
    </citation>
    <scope>NUCLEOTIDE SEQUENCE</scope>
</reference>
<dbReference type="EMBL" id="CAJNOG010005443">
    <property type="protein sequence ID" value="CAF1551268.1"/>
    <property type="molecule type" value="Genomic_DNA"/>
</dbReference>
<gene>
    <name evidence="1" type="ORF">JYZ213_LOCUS46319</name>
</gene>
<dbReference type="Proteomes" id="UP000663845">
    <property type="component" value="Unassembled WGS sequence"/>
</dbReference>
<dbReference type="AlphaFoldDB" id="A0A815WWF4"/>
<protein>
    <submittedName>
        <fullName evidence="1">Uncharacterized protein</fullName>
    </submittedName>
</protein>
<comment type="caution">
    <text evidence="1">The sequence shown here is derived from an EMBL/GenBank/DDBJ whole genome shotgun (WGS) entry which is preliminary data.</text>
</comment>
<feature type="non-terminal residue" evidence="1">
    <location>
        <position position="1"/>
    </location>
</feature>
<evidence type="ECO:0000313" key="2">
    <source>
        <dbReference type="Proteomes" id="UP000663845"/>
    </source>
</evidence>
<organism evidence="1 2">
    <name type="scientific">Adineta steineri</name>
    <dbReference type="NCBI Taxonomy" id="433720"/>
    <lineage>
        <taxon>Eukaryota</taxon>
        <taxon>Metazoa</taxon>
        <taxon>Spiralia</taxon>
        <taxon>Gnathifera</taxon>
        <taxon>Rotifera</taxon>
        <taxon>Eurotatoria</taxon>
        <taxon>Bdelloidea</taxon>
        <taxon>Adinetida</taxon>
        <taxon>Adinetidae</taxon>
        <taxon>Adineta</taxon>
    </lineage>
</organism>
<sequence length="37" mass="4268">MSRNNHNINIPNFPSINEDDLPTISTLQILDLQIFTQ</sequence>